<evidence type="ECO:0000313" key="3">
    <source>
        <dbReference type="Proteomes" id="UP000255355"/>
    </source>
</evidence>
<dbReference type="PANTHER" id="PTHR34853">
    <property type="match status" value="1"/>
</dbReference>
<feature type="signal peptide" evidence="1">
    <location>
        <begin position="1"/>
        <end position="20"/>
    </location>
</feature>
<protein>
    <submittedName>
        <fullName evidence="2">Secretory lipase</fullName>
    </submittedName>
</protein>
<sequence>MKARNWIAAAAVSIATIAAAGATATHVGAAEPGSVTAATDLADYQWIPGAASAKRAVYWTQTSQDRPALSSGALFVPHGSPPAGGWPVVAWEHGTVGRADACAPSRTDFTMYRDYIGTLLARGYAVAATDYPGLGTPGDHPYLDGRAAAYSAVDMVRAARTIDASLSPRWVAVGHSQGGHAALFTASVATAYAPELDYRGAAALAPASGIVDRMLPLGGPGVPEPDARMKTALGYLLGGLHTARPNFDPTDYLTPVGRRVVADGDRLCSDDMTARLEHVQVADMLGKPLSDGEFEQVARPVLDVPTTGYDHPLMIFQGTDDIDVPASGVSKQAAVLRADGVRLDLRRYPGVGHMQVLEASADDVDSFLRQLLR</sequence>
<evidence type="ECO:0000256" key="1">
    <source>
        <dbReference type="SAM" id="SignalP"/>
    </source>
</evidence>
<organism evidence="2 3">
    <name type="scientific">Nocardia mexicana</name>
    <dbReference type="NCBI Taxonomy" id="279262"/>
    <lineage>
        <taxon>Bacteria</taxon>
        <taxon>Bacillati</taxon>
        <taxon>Actinomycetota</taxon>
        <taxon>Actinomycetes</taxon>
        <taxon>Mycobacteriales</taxon>
        <taxon>Nocardiaceae</taxon>
        <taxon>Nocardia</taxon>
    </lineage>
</organism>
<keyword evidence="1" id="KW-0732">Signal</keyword>
<dbReference type="InterPro" id="IPR005152">
    <property type="entry name" value="Lipase_secreted"/>
</dbReference>
<dbReference type="GO" id="GO:0016042">
    <property type="term" value="P:lipid catabolic process"/>
    <property type="evidence" value="ECO:0007669"/>
    <property type="project" value="InterPro"/>
</dbReference>
<dbReference type="Proteomes" id="UP000255355">
    <property type="component" value="Unassembled WGS sequence"/>
</dbReference>
<dbReference type="EMBL" id="QQAZ01000004">
    <property type="protein sequence ID" value="RDI52134.1"/>
    <property type="molecule type" value="Genomic_DNA"/>
</dbReference>
<dbReference type="GO" id="GO:0004806">
    <property type="term" value="F:triacylglycerol lipase activity"/>
    <property type="evidence" value="ECO:0007669"/>
    <property type="project" value="InterPro"/>
</dbReference>
<accession>A0A370H7D9</accession>
<dbReference type="RefSeq" id="WP_068024540.1">
    <property type="nucleotide sequence ID" value="NZ_QQAZ01000004.1"/>
</dbReference>
<reference evidence="2 3" key="1">
    <citation type="submission" date="2018-07" db="EMBL/GenBank/DDBJ databases">
        <title>Genomic Encyclopedia of Type Strains, Phase IV (KMG-IV): sequencing the most valuable type-strain genomes for metagenomic binning, comparative biology and taxonomic classification.</title>
        <authorList>
            <person name="Goeker M."/>
        </authorList>
    </citation>
    <scope>NUCLEOTIDE SEQUENCE [LARGE SCALE GENOMIC DNA]</scope>
    <source>
        <strain evidence="2 3">DSM 44952</strain>
    </source>
</reference>
<dbReference type="PIRSF" id="PIRSF029171">
    <property type="entry name" value="Esterase_LipA"/>
    <property type="match status" value="1"/>
</dbReference>
<dbReference type="PANTHER" id="PTHR34853:SF1">
    <property type="entry name" value="LIPASE 5"/>
    <property type="match status" value="1"/>
</dbReference>
<feature type="chain" id="PRO_5039018964" evidence="1">
    <location>
        <begin position="21"/>
        <end position="373"/>
    </location>
</feature>
<comment type="caution">
    <text evidence="2">The sequence shown here is derived from an EMBL/GenBank/DDBJ whole genome shotgun (WGS) entry which is preliminary data.</text>
</comment>
<gene>
    <name evidence="2" type="ORF">DFR68_104622</name>
</gene>
<dbReference type="Pfam" id="PF03583">
    <property type="entry name" value="LIP"/>
    <property type="match status" value="1"/>
</dbReference>
<dbReference type="STRING" id="1210089.GCA_001613165_05118"/>
<dbReference type="InterPro" id="IPR029058">
    <property type="entry name" value="AB_hydrolase_fold"/>
</dbReference>
<dbReference type="AlphaFoldDB" id="A0A370H7D9"/>
<dbReference type="SUPFAM" id="SSF53474">
    <property type="entry name" value="alpha/beta-Hydrolases"/>
    <property type="match status" value="1"/>
</dbReference>
<keyword evidence="3" id="KW-1185">Reference proteome</keyword>
<name>A0A370H7D9_9NOCA</name>
<dbReference type="Gene3D" id="3.40.50.1820">
    <property type="entry name" value="alpha/beta hydrolase"/>
    <property type="match status" value="2"/>
</dbReference>
<evidence type="ECO:0000313" key="2">
    <source>
        <dbReference type="EMBL" id="RDI52134.1"/>
    </source>
</evidence>
<proteinExistence type="predicted"/>